<dbReference type="Gene3D" id="1.50.10.10">
    <property type="match status" value="1"/>
</dbReference>
<feature type="domain" description="Mannosylglycerate hydrolase MGH1-like glycoside hydrolase" evidence="4">
    <location>
        <begin position="80"/>
        <end position="331"/>
    </location>
</feature>
<dbReference type="GO" id="GO:0006487">
    <property type="term" value="P:protein N-linked glycosylation"/>
    <property type="evidence" value="ECO:0007669"/>
    <property type="project" value="TreeGrafter"/>
</dbReference>
<dbReference type="InterPro" id="IPR054491">
    <property type="entry name" value="MGH1-like_GH"/>
</dbReference>
<proteinExistence type="inferred from homology"/>
<dbReference type="InterPro" id="IPR008928">
    <property type="entry name" value="6-hairpin_glycosidase_sf"/>
</dbReference>
<evidence type="ECO:0000256" key="2">
    <source>
        <dbReference type="ARBA" id="ARBA00022801"/>
    </source>
</evidence>
<dbReference type="SUPFAM" id="SSF48208">
    <property type="entry name" value="Six-hairpin glycosidases"/>
    <property type="match status" value="1"/>
</dbReference>
<reference evidence="5" key="1">
    <citation type="submission" date="2017-02" db="EMBL/GenBank/DDBJ databases">
        <authorList>
            <person name="Regsiter A."/>
            <person name="William W."/>
        </authorList>
    </citation>
    <scope>NUCLEOTIDE SEQUENCE</scope>
    <source>
        <strain evidence="5">Bib</strain>
    </source>
</reference>
<keyword evidence="3" id="KW-0326">Glycosidase</keyword>
<evidence type="ECO:0000256" key="1">
    <source>
        <dbReference type="ARBA" id="ARBA00010833"/>
    </source>
</evidence>
<keyword evidence="2" id="KW-0378">Hydrolase</keyword>
<evidence type="ECO:0000313" key="5">
    <source>
        <dbReference type="EMBL" id="SLM13087.1"/>
    </source>
</evidence>
<dbReference type="AlphaFoldDB" id="A0A3P3XIV8"/>
<gene>
    <name evidence="5" type="ORF">SPIROBIBN47_280016</name>
</gene>
<comment type="similarity">
    <text evidence="1">Belongs to the glycosyl hydrolase 63 family.</text>
</comment>
<dbReference type="Pfam" id="PF22422">
    <property type="entry name" value="MGH1-like_GH"/>
    <property type="match status" value="1"/>
</dbReference>
<dbReference type="PANTHER" id="PTHR10412:SF11">
    <property type="entry name" value="MANNOSYL-OLIGOSACCHARIDE GLUCOSIDASE"/>
    <property type="match status" value="1"/>
</dbReference>
<dbReference type="InterPro" id="IPR004888">
    <property type="entry name" value="Glycoside_hydrolase_63"/>
</dbReference>
<protein>
    <recommendedName>
        <fullName evidence="4">Mannosylglycerate hydrolase MGH1-like glycoside hydrolase domain-containing protein</fullName>
    </recommendedName>
</protein>
<sequence>MNKKDFPHIHFYDQDFVDIYDRTWAWIADCWTNGGSQTKIGKIKFFYYPEKKKLDFLEQVFSSFFLVYSNRIYSASNGLDALYALQEPDGAIRTAYDIETGQAVMPADNPLGVTLPLLAWAEFNLYHKTANKKRVKEVMPALSKHYKWLEANFKMPNGLFATPLSSTGMDNSPRENARYFIDFNAAIAMNALYLSALGDILNDKDASFLYKRDYFSIKTRINSKMWNADDGFYYDLDENENQVKTKTIGTYWILLAEIPNEERAEKLVAKLKDPHCFGTENPFPSLSADHPAFDRKGQGFRGSVFPWLTFMVIKGLEKYYFYELARDSAIRHLYYILDSMHASDHESNRHHSRPTVWSAYQPMNEGKAIWDEHPDWPLPNHFPSNGLSTVTLIIENIVGLYISLPRKTVDWIIPNLEVMGIENLSLKRNMITILSSKSGRGWEIHMESEKLYYFTINVLGKKKKTLPIPSGKCSMLIDKI</sequence>
<dbReference type="GO" id="GO:0004573">
    <property type="term" value="F:Glc3Man9GlcNAc2 oligosaccharide glucosidase activity"/>
    <property type="evidence" value="ECO:0007669"/>
    <property type="project" value="InterPro"/>
</dbReference>
<evidence type="ECO:0000256" key="3">
    <source>
        <dbReference type="ARBA" id="ARBA00023295"/>
    </source>
</evidence>
<organism evidence="5">
    <name type="scientific">uncultured spirochete</name>
    <dbReference type="NCBI Taxonomy" id="156406"/>
    <lineage>
        <taxon>Bacteria</taxon>
        <taxon>Pseudomonadati</taxon>
        <taxon>Spirochaetota</taxon>
        <taxon>Spirochaetia</taxon>
        <taxon>Spirochaetales</taxon>
        <taxon>environmental samples</taxon>
    </lineage>
</organism>
<dbReference type="PANTHER" id="PTHR10412">
    <property type="entry name" value="MANNOSYL-OLIGOSACCHARIDE GLUCOSIDASE"/>
    <property type="match status" value="1"/>
</dbReference>
<evidence type="ECO:0000259" key="4">
    <source>
        <dbReference type="Pfam" id="PF22422"/>
    </source>
</evidence>
<dbReference type="GO" id="GO:0009311">
    <property type="term" value="P:oligosaccharide metabolic process"/>
    <property type="evidence" value="ECO:0007669"/>
    <property type="project" value="InterPro"/>
</dbReference>
<dbReference type="InterPro" id="IPR012341">
    <property type="entry name" value="6hp_glycosidase-like_sf"/>
</dbReference>
<accession>A0A3P3XIV8</accession>
<dbReference type="EMBL" id="FWDM01000021">
    <property type="protein sequence ID" value="SLM13087.1"/>
    <property type="molecule type" value="Genomic_DNA"/>
</dbReference>
<name>A0A3P3XIV8_9SPIR</name>